<gene>
    <name evidence="5" type="ORF">GIB67_011984</name>
</gene>
<dbReference type="GO" id="GO:0097367">
    <property type="term" value="F:carbohydrate derivative binding"/>
    <property type="evidence" value="ECO:0007669"/>
    <property type="project" value="InterPro"/>
</dbReference>
<keyword evidence="4" id="KW-1133">Transmembrane helix</keyword>
<dbReference type="Pfam" id="PF00342">
    <property type="entry name" value="PGI"/>
    <property type="match status" value="1"/>
</dbReference>
<dbReference type="GO" id="GO:0005829">
    <property type="term" value="C:cytosol"/>
    <property type="evidence" value="ECO:0007669"/>
    <property type="project" value="TreeGrafter"/>
</dbReference>
<keyword evidence="3" id="KW-0413">Isomerase</keyword>
<dbReference type="Gene3D" id="3.40.50.10490">
    <property type="entry name" value="Glucose-6-phosphate isomerase like protein, domain 1"/>
    <property type="match status" value="1"/>
</dbReference>
<feature type="transmembrane region" description="Helical" evidence="4">
    <location>
        <begin position="202"/>
        <end position="222"/>
    </location>
</feature>
<reference evidence="5 6" key="1">
    <citation type="journal article" date="2020" name="IScience">
        <title>Genome Sequencing of the Endangered Kingdonia uniflora (Circaeasteraceae, Ranunculales) Reveals Potential Mechanisms of Evolutionary Specialization.</title>
        <authorList>
            <person name="Sun Y."/>
            <person name="Deng T."/>
            <person name="Zhang A."/>
            <person name="Moore M.J."/>
            <person name="Landis J.B."/>
            <person name="Lin N."/>
            <person name="Zhang H."/>
            <person name="Zhang X."/>
            <person name="Huang J."/>
            <person name="Zhang X."/>
            <person name="Sun H."/>
            <person name="Wang H."/>
        </authorList>
    </citation>
    <scope>NUCLEOTIDE SEQUENCE [LARGE SCALE GENOMIC DNA]</scope>
    <source>
        <strain evidence="5">TB1705</strain>
        <tissue evidence="5">Leaf</tissue>
    </source>
</reference>
<organism evidence="5 6">
    <name type="scientific">Kingdonia uniflora</name>
    <dbReference type="NCBI Taxonomy" id="39325"/>
    <lineage>
        <taxon>Eukaryota</taxon>
        <taxon>Viridiplantae</taxon>
        <taxon>Streptophyta</taxon>
        <taxon>Embryophyta</taxon>
        <taxon>Tracheophyta</taxon>
        <taxon>Spermatophyta</taxon>
        <taxon>Magnoliopsida</taxon>
        <taxon>Ranunculales</taxon>
        <taxon>Circaeasteraceae</taxon>
        <taxon>Kingdonia</taxon>
    </lineage>
</organism>
<sequence>MTFIKISVASLPVYASRMLRSSNGWYWFDEISYMSSGCKTFATGPFNMKEHAIITIFAHCGVSYGGGDAYSIGAITVMKAYYKQTLRAAPRDKVICSDGKNVVPGVWKDLDKISEFSERIRSGSWVGATGKALKDVVAVGIGGSFLGPLFVHTSLQTDPEAITCAKGRQLRFLANADPIDVAKAIAGLNPKTTLGWWQKHNYVLSAALNAGTTFMGVLLFFAL</sequence>
<dbReference type="InterPro" id="IPR001672">
    <property type="entry name" value="G6P_Isomerase"/>
</dbReference>
<dbReference type="InterPro" id="IPR046348">
    <property type="entry name" value="SIS_dom_sf"/>
</dbReference>
<evidence type="ECO:0008006" key="7">
    <source>
        <dbReference type="Google" id="ProtNLM"/>
    </source>
</evidence>
<dbReference type="OrthoDB" id="5831190at2759"/>
<dbReference type="Proteomes" id="UP000541444">
    <property type="component" value="Unassembled WGS sequence"/>
</dbReference>
<evidence type="ECO:0000256" key="2">
    <source>
        <dbReference type="ARBA" id="ARBA00023152"/>
    </source>
</evidence>
<dbReference type="SUPFAM" id="SSF53697">
    <property type="entry name" value="SIS domain"/>
    <property type="match status" value="1"/>
</dbReference>
<name>A0A7J7M022_9MAGN</name>
<keyword evidence="6" id="KW-1185">Reference proteome</keyword>
<protein>
    <recommendedName>
        <fullName evidence="7">Glucose-6-phosphate isomerase</fullName>
    </recommendedName>
</protein>
<keyword evidence="4" id="KW-0812">Transmembrane</keyword>
<keyword evidence="4" id="KW-0472">Membrane</keyword>
<dbReference type="PANTHER" id="PTHR11469:SF1">
    <property type="entry name" value="GLUCOSE-6-PHOSPHATE ISOMERASE"/>
    <property type="match status" value="1"/>
</dbReference>
<evidence type="ECO:0000256" key="3">
    <source>
        <dbReference type="ARBA" id="ARBA00023235"/>
    </source>
</evidence>
<dbReference type="GO" id="GO:0051156">
    <property type="term" value="P:glucose 6-phosphate metabolic process"/>
    <property type="evidence" value="ECO:0007669"/>
    <property type="project" value="TreeGrafter"/>
</dbReference>
<keyword evidence="2" id="KW-0324">Glycolysis</keyword>
<accession>A0A7J7M022</accession>
<evidence type="ECO:0000313" key="6">
    <source>
        <dbReference type="Proteomes" id="UP000541444"/>
    </source>
</evidence>
<dbReference type="AlphaFoldDB" id="A0A7J7M022"/>
<dbReference type="EMBL" id="JACGCM010001854">
    <property type="protein sequence ID" value="KAF6148209.1"/>
    <property type="molecule type" value="Genomic_DNA"/>
</dbReference>
<dbReference type="GO" id="GO:0048029">
    <property type="term" value="F:monosaccharide binding"/>
    <property type="evidence" value="ECO:0007669"/>
    <property type="project" value="TreeGrafter"/>
</dbReference>
<evidence type="ECO:0000256" key="4">
    <source>
        <dbReference type="SAM" id="Phobius"/>
    </source>
</evidence>
<dbReference type="GO" id="GO:0006096">
    <property type="term" value="P:glycolytic process"/>
    <property type="evidence" value="ECO:0007669"/>
    <property type="project" value="UniProtKB-KW"/>
</dbReference>
<proteinExistence type="predicted"/>
<dbReference type="GO" id="GO:0004347">
    <property type="term" value="F:glucose-6-phosphate isomerase activity"/>
    <property type="evidence" value="ECO:0007669"/>
    <property type="project" value="InterPro"/>
</dbReference>
<evidence type="ECO:0000256" key="1">
    <source>
        <dbReference type="ARBA" id="ARBA00022432"/>
    </source>
</evidence>
<evidence type="ECO:0000313" key="5">
    <source>
        <dbReference type="EMBL" id="KAF6148209.1"/>
    </source>
</evidence>
<dbReference type="PROSITE" id="PS51463">
    <property type="entry name" value="P_GLUCOSE_ISOMERASE_3"/>
    <property type="match status" value="1"/>
</dbReference>
<dbReference type="PANTHER" id="PTHR11469">
    <property type="entry name" value="GLUCOSE-6-PHOSPHATE ISOMERASE"/>
    <property type="match status" value="1"/>
</dbReference>
<comment type="caution">
    <text evidence="5">The sequence shown here is derived from an EMBL/GenBank/DDBJ whole genome shotgun (WGS) entry which is preliminary data.</text>
</comment>
<dbReference type="GO" id="GO:0006094">
    <property type="term" value="P:gluconeogenesis"/>
    <property type="evidence" value="ECO:0007669"/>
    <property type="project" value="UniProtKB-KW"/>
</dbReference>
<keyword evidence="1" id="KW-0312">Gluconeogenesis</keyword>